<keyword evidence="3" id="KW-1185">Reference proteome</keyword>
<proteinExistence type="predicted"/>
<evidence type="ECO:0000313" key="2">
    <source>
        <dbReference type="EMBL" id="EYC30584.1"/>
    </source>
</evidence>
<name>A0A016VSP8_9BILA</name>
<dbReference type="STRING" id="53326.A0A016VSP8"/>
<dbReference type="Proteomes" id="UP000024635">
    <property type="component" value="Unassembled WGS sequence"/>
</dbReference>
<dbReference type="OrthoDB" id="5839148at2759"/>
<dbReference type="InterPro" id="IPR018289">
    <property type="entry name" value="MULE_transposase_dom"/>
</dbReference>
<dbReference type="EMBL" id="JARK01001341">
    <property type="protein sequence ID" value="EYC30584.1"/>
    <property type="molecule type" value="Genomic_DNA"/>
</dbReference>
<reference evidence="3" key="1">
    <citation type="journal article" date="2015" name="Nat. Genet.">
        <title>The genome and transcriptome of the zoonotic hookworm Ancylostoma ceylanicum identify infection-specific gene families.</title>
        <authorList>
            <person name="Schwarz E.M."/>
            <person name="Hu Y."/>
            <person name="Antoshechkin I."/>
            <person name="Miller M.M."/>
            <person name="Sternberg P.W."/>
            <person name="Aroian R.V."/>
        </authorList>
    </citation>
    <scope>NUCLEOTIDE SEQUENCE</scope>
    <source>
        <strain evidence="3">HY135</strain>
    </source>
</reference>
<protein>
    <recommendedName>
        <fullName evidence="1">MULE transposase domain-containing protein</fullName>
    </recommendedName>
</protein>
<organism evidence="2 3">
    <name type="scientific">Ancylostoma ceylanicum</name>
    <dbReference type="NCBI Taxonomy" id="53326"/>
    <lineage>
        <taxon>Eukaryota</taxon>
        <taxon>Metazoa</taxon>
        <taxon>Ecdysozoa</taxon>
        <taxon>Nematoda</taxon>
        <taxon>Chromadorea</taxon>
        <taxon>Rhabditida</taxon>
        <taxon>Rhabditina</taxon>
        <taxon>Rhabditomorpha</taxon>
        <taxon>Strongyloidea</taxon>
        <taxon>Ancylostomatidae</taxon>
        <taxon>Ancylostomatinae</taxon>
        <taxon>Ancylostoma</taxon>
    </lineage>
</organism>
<dbReference type="Pfam" id="PF10551">
    <property type="entry name" value="MULE"/>
    <property type="match status" value="1"/>
</dbReference>
<accession>A0A016VSP8</accession>
<dbReference type="AlphaFoldDB" id="A0A016VSP8"/>
<comment type="caution">
    <text evidence="2">The sequence shown here is derived from an EMBL/GenBank/DDBJ whole genome shotgun (WGS) entry which is preliminary data.</text>
</comment>
<evidence type="ECO:0000259" key="1">
    <source>
        <dbReference type="Pfam" id="PF10551"/>
    </source>
</evidence>
<gene>
    <name evidence="2" type="primary">Acey_s0005.g2734</name>
    <name evidence="2" type="ORF">Y032_0005g2734</name>
</gene>
<feature type="domain" description="MULE transposase" evidence="1">
    <location>
        <begin position="95"/>
        <end position="180"/>
    </location>
</feature>
<sequence>MRQEMVAHHYKKGSVSRRSAIRRALETHTDGSPVATMDFIPDELGRLSDGSMFVHRLEPTLHVYYNSATIQMAARNGLHTLVADGVHSFQPRQLKRKGQLYTVHGVCSNGVEVPLLYAISSKKTEQVYTTIFRHIREEFDNSVIPPTLRVVLDFERASINAAKRVFPYATVQGCAFHLAQAWNRRRDHVGLPTFLSGMQKSFEVEAWWETIKGLVFLPRRLHREVRALRRPPVPVEHAAYGPCRRFLDYLEDTWYSGMFSDLWDKFEVHELRTTNLAEAYHNQLNTLMDGDHPTLSRLIEVLRDLDSEAESALITLQQNPSHTKHIRRKDLERRERISEEMRRFSSQYRGGVDNREIDDYCQNMSRFVSNTTI</sequence>
<evidence type="ECO:0000313" key="3">
    <source>
        <dbReference type="Proteomes" id="UP000024635"/>
    </source>
</evidence>